<evidence type="ECO:0000256" key="6">
    <source>
        <dbReference type="ARBA" id="ARBA00012180"/>
    </source>
</evidence>
<comment type="subcellular location">
    <subcellularLocation>
        <location evidence="4 14">Cytoplasm</location>
    </subcellularLocation>
</comment>
<dbReference type="GO" id="GO:0032299">
    <property type="term" value="C:ribonuclease H2 complex"/>
    <property type="evidence" value="ECO:0007669"/>
    <property type="project" value="TreeGrafter"/>
</dbReference>
<evidence type="ECO:0000256" key="7">
    <source>
        <dbReference type="ARBA" id="ARBA00021407"/>
    </source>
</evidence>
<keyword evidence="10 14" id="KW-0479">Metal-binding</keyword>
<dbReference type="Pfam" id="PF11858">
    <property type="entry name" value="DUF3378"/>
    <property type="match status" value="1"/>
</dbReference>
<dbReference type="GO" id="GO:0005737">
    <property type="term" value="C:cytoplasm"/>
    <property type="evidence" value="ECO:0007669"/>
    <property type="project" value="UniProtKB-SubCell"/>
</dbReference>
<comment type="catalytic activity">
    <reaction evidence="1 14 15">
        <text>Endonucleolytic cleavage to 5'-phosphomonoester.</text>
        <dbReference type="EC" id="3.1.26.4"/>
    </reaction>
</comment>
<dbReference type="EMBL" id="CP002401">
    <property type="protein sequence ID" value="AEP34812.1"/>
    <property type="molecule type" value="Genomic_DNA"/>
</dbReference>
<comment type="similarity">
    <text evidence="5 14">Belongs to the RNase HII family. RnhC subfamily.</text>
</comment>
<evidence type="ECO:0000256" key="12">
    <source>
        <dbReference type="ARBA" id="ARBA00022801"/>
    </source>
</evidence>
<dbReference type="InterPro" id="IPR012337">
    <property type="entry name" value="RNaseH-like_sf"/>
</dbReference>
<evidence type="ECO:0000256" key="5">
    <source>
        <dbReference type="ARBA" id="ARBA00008378"/>
    </source>
</evidence>
<dbReference type="Gene3D" id="3.30.420.10">
    <property type="entry name" value="Ribonuclease H-like superfamily/Ribonuclease H"/>
    <property type="match status" value="1"/>
</dbReference>
<dbReference type="FunFam" id="3.30.310.10:FF:000032">
    <property type="entry name" value="Ribonuclease HIII"/>
    <property type="match status" value="1"/>
</dbReference>
<keyword evidence="9 14" id="KW-0540">Nuclease</keyword>
<dbReference type="InterPro" id="IPR004641">
    <property type="entry name" value="RNase_HIII"/>
</dbReference>
<dbReference type="InterPro" id="IPR024567">
    <property type="entry name" value="RNase_HII/HIII_dom"/>
</dbReference>
<dbReference type="PROSITE" id="PS51975">
    <property type="entry name" value="RNASE_H_2"/>
    <property type="match status" value="1"/>
</dbReference>
<keyword evidence="11 14" id="KW-0255">Endonuclease</keyword>
<evidence type="ECO:0000313" key="17">
    <source>
        <dbReference type="EMBL" id="AEP34812.1"/>
    </source>
</evidence>
<keyword evidence="8 14" id="KW-0963">Cytoplasm</keyword>
<reference evidence="17 18" key="1">
    <citation type="journal article" date="2011" name="J. Exp. Med.">
        <title>A live-attenuated chlamydial vaccine protects against trachoma in nonhuman primates.</title>
        <authorList>
            <person name="Kari L."/>
            <person name="Whitmire W.M."/>
            <person name="Olivares-Zavaleta N."/>
            <person name="Goheen M.M."/>
            <person name="Taylor L.D."/>
            <person name="Carlson J.H."/>
            <person name="Sturdevant G.L."/>
            <person name="Lu C."/>
            <person name="Bakios L.E."/>
            <person name="Randall L.B."/>
            <person name="Parnell M.J."/>
            <person name="Zhong G."/>
            <person name="Caldwell H.D."/>
        </authorList>
    </citation>
    <scope>NUCLEOTIDE SEQUENCE [LARGE SCALE GENOMIC DNA]</scope>
    <source>
        <strain evidence="17 18">A2497</strain>
    </source>
</reference>
<feature type="domain" description="RNase H type-2" evidence="16">
    <location>
        <begin position="88"/>
        <end position="302"/>
    </location>
</feature>
<dbReference type="CDD" id="cd14796">
    <property type="entry name" value="RNAse_HIII_N"/>
    <property type="match status" value="1"/>
</dbReference>
<dbReference type="PATRIC" id="fig|580047.4.peg.10"/>
<dbReference type="GO" id="GO:0000287">
    <property type="term" value="F:magnesium ion binding"/>
    <property type="evidence" value="ECO:0007669"/>
    <property type="project" value="UniProtKB-UniRule"/>
</dbReference>
<dbReference type="Proteomes" id="UP000009287">
    <property type="component" value="Chromosome"/>
</dbReference>
<feature type="binding site" evidence="14 15">
    <location>
        <position position="95"/>
    </location>
    <ligand>
        <name>a divalent metal cation</name>
        <dbReference type="ChEBI" id="CHEBI:60240"/>
    </ligand>
</feature>
<dbReference type="KEGG" id="cra:CTO_0009"/>
<protein>
    <recommendedName>
        <fullName evidence="7 14">Ribonuclease HIII</fullName>
        <shortName evidence="14">RNase HIII</shortName>
        <ecNumber evidence="6 14">3.1.26.4</ecNumber>
    </recommendedName>
</protein>
<dbReference type="GO" id="GO:0003723">
    <property type="term" value="F:RNA binding"/>
    <property type="evidence" value="ECO:0007669"/>
    <property type="project" value="UniProtKB-UniRule"/>
</dbReference>
<accession>G4NNV7</accession>
<dbReference type="Pfam" id="PF01351">
    <property type="entry name" value="RNase_HII"/>
    <property type="match status" value="1"/>
</dbReference>
<dbReference type="PIRSF" id="PIRSF037748">
    <property type="entry name" value="RnhC"/>
    <property type="match status" value="1"/>
</dbReference>
<evidence type="ECO:0000256" key="1">
    <source>
        <dbReference type="ARBA" id="ARBA00000077"/>
    </source>
</evidence>
<evidence type="ECO:0000256" key="3">
    <source>
        <dbReference type="ARBA" id="ARBA00004065"/>
    </source>
</evidence>
<evidence type="ECO:0000256" key="8">
    <source>
        <dbReference type="ARBA" id="ARBA00022490"/>
    </source>
</evidence>
<evidence type="ECO:0000256" key="2">
    <source>
        <dbReference type="ARBA" id="ARBA00001946"/>
    </source>
</evidence>
<dbReference type="InterPro" id="IPR036397">
    <property type="entry name" value="RNaseH_sf"/>
</dbReference>
<evidence type="ECO:0000256" key="13">
    <source>
        <dbReference type="ARBA" id="ARBA00022842"/>
    </source>
</evidence>
<dbReference type="EC" id="3.1.26.4" evidence="6 14"/>
<evidence type="ECO:0000256" key="14">
    <source>
        <dbReference type="HAMAP-Rule" id="MF_00053"/>
    </source>
</evidence>
<dbReference type="AlphaFoldDB" id="G4NNV7"/>
<dbReference type="CDD" id="cd06590">
    <property type="entry name" value="RNase_HII_bacteria_HIII_like"/>
    <property type="match status" value="1"/>
</dbReference>
<comment type="cofactor">
    <cofactor evidence="2">
        <name>Mg(2+)</name>
        <dbReference type="ChEBI" id="CHEBI:18420"/>
    </cofactor>
</comment>
<sequence length="302" mass="33263">MIMPSSFVSQLSPSLFSILREQLEKKGFTISIPPHTVFQGRSPTVSCTVYQSGKIVVQGKGTQEFVEFFLEPEILQTFSSQNVQQDLRSRIGVDESGKGDFFGPLCTAGVYASSPQAIEALYKTSICDSKLIPDAKILSLAQNIRSLCACKVITLFPEKYNALYANFQNLNSLLAWTHATIIDNLAPHPAGAVFAISDQFASSERVLLQAVRKKCSDIELIQRHRAEQDVVVAAASILAREAFLSSIHALESQYQIRLLKGASGKVKQRAKEILHNKGQVVLEKVCKTHFKTFNEVLGSGNQ</sequence>
<comment type="function">
    <text evidence="3 14">Endonuclease that specifically degrades the RNA of RNA-DNA hybrids.</text>
</comment>
<keyword evidence="13 14" id="KW-0460">Magnesium</keyword>
<dbReference type="PANTHER" id="PTHR10954:SF23">
    <property type="entry name" value="RIBONUCLEASE"/>
    <property type="match status" value="1"/>
</dbReference>
<organism evidence="17 18">
    <name type="scientific">Chlamydia trachomatis serovar A (strain A2497)</name>
    <dbReference type="NCBI Taxonomy" id="580047"/>
    <lineage>
        <taxon>Bacteria</taxon>
        <taxon>Pseudomonadati</taxon>
        <taxon>Chlamydiota</taxon>
        <taxon>Chlamydiia</taxon>
        <taxon>Chlamydiales</taxon>
        <taxon>Chlamydiaceae</taxon>
        <taxon>Chlamydia/Chlamydophila group</taxon>
        <taxon>Chlamydia</taxon>
    </lineage>
</organism>
<comment type="cofactor">
    <cofactor evidence="14 15">
        <name>Mn(2+)</name>
        <dbReference type="ChEBI" id="CHEBI:29035"/>
    </cofactor>
    <cofactor evidence="14 15">
        <name>Mg(2+)</name>
        <dbReference type="ChEBI" id="CHEBI:18420"/>
    </cofactor>
    <text evidence="14 15">Manganese or magnesium. Binds 1 divalent metal ion per monomer in the absence of substrate. May bind a second metal ion after substrate binding.</text>
</comment>
<keyword evidence="12 14" id="KW-0378">Hydrolase</keyword>
<feature type="binding site" evidence="14 15">
    <location>
        <position position="198"/>
    </location>
    <ligand>
        <name>a divalent metal cation</name>
        <dbReference type="ChEBI" id="CHEBI:60240"/>
    </ligand>
</feature>
<evidence type="ECO:0000256" key="11">
    <source>
        <dbReference type="ARBA" id="ARBA00022759"/>
    </source>
</evidence>
<dbReference type="NCBIfam" id="TIGR00716">
    <property type="entry name" value="rnhC"/>
    <property type="match status" value="1"/>
</dbReference>
<dbReference type="HAMAP" id="MF_00053">
    <property type="entry name" value="RNase_HIII"/>
    <property type="match status" value="1"/>
</dbReference>
<dbReference type="InterPro" id="IPR001352">
    <property type="entry name" value="RNase_HII/HIII"/>
</dbReference>
<dbReference type="GO" id="GO:0004523">
    <property type="term" value="F:RNA-DNA hybrid ribonuclease activity"/>
    <property type="evidence" value="ECO:0007669"/>
    <property type="project" value="UniProtKB-UniRule"/>
</dbReference>
<evidence type="ECO:0000313" key="18">
    <source>
        <dbReference type="Proteomes" id="UP000009287"/>
    </source>
</evidence>
<dbReference type="GO" id="GO:0006298">
    <property type="term" value="P:mismatch repair"/>
    <property type="evidence" value="ECO:0007669"/>
    <property type="project" value="TreeGrafter"/>
</dbReference>
<dbReference type="InterPro" id="IPR012295">
    <property type="entry name" value="TBP_dom_sf"/>
</dbReference>
<name>G4NNV7_CHLT4</name>
<proteinExistence type="inferred from homology"/>
<dbReference type="SUPFAM" id="SSF53098">
    <property type="entry name" value="Ribonuclease H-like"/>
    <property type="match status" value="1"/>
</dbReference>
<evidence type="ECO:0000256" key="9">
    <source>
        <dbReference type="ARBA" id="ARBA00022722"/>
    </source>
</evidence>
<feature type="binding site" evidence="14 15">
    <location>
        <position position="94"/>
    </location>
    <ligand>
        <name>a divalent metal cation</name>
        <dbReference type="ChEBI" id="CHEBI:60240"/>
    </ligand>
</feature>
<evidence type="ECO:0000256" key="15">
    <source>
        <dbReference type="PROSITE-ProRule" id="PRU01319"/>
    </source>
</evidence>
<evidence type="ECO:0000256" key="4">
    <source>
        <dbReference type="ARBA" id="ARBA00004496"/>
    </source>
</evidence>
<gene>
    <name evidence="14" type="primary">rnhC</name>
    <name evidence="17" type="ordered locus">CTO_0009</name>
</gene>
<evidence type="ECO:0000256" key="10">
    <source>
        <dbReference type="ARBA" id="ARBA00022723"/>
    </source>
</evidence>
<dbReference type="GO" id="GO:0043137">
    <property type="term" value="P:DNA replication, removal of RNA primer"/>
    <property type="evidence" value="ECO:0007669"/>
    <property type="project" value="TreeGrafter"/>
</dbReference>
<evidence type="ECO:0000259" key="16">
    <source>
        <dbReference type="PROSITE" id="PS51975"/>
    </source>
</evidence>
<dbReference type="PANTHER" id="PTHR10954">
    <property type="entry name" value="RIBONUCLEASE H2 SUBUNIT A"/>
    <property type="match status" value="1"/>
</dbReference>
<dbReference type="InterPro" id="IPR024568">
    <property type="entry name" value="RNase_HIII_N"/>
</dbReference>
<dbReference type="Gene3D" id="3.30.310.10">
    <property type="entry name" value="TATA-Binding Protein"/>
    <property type="match status" value="1"/>
</dbReference>